<organism evidence="7 8">
    <name type="scientific">Marinobacter adhaerens</name>
    <dbReference type="NCBI Taxonomy" id="1033846"/>
    <lineage>
        <taxon>Bacteria</taxon>
        <taxon>Pseudomonadati</taxon>
        <taxon>Pseudomonadota</taxon>
        <taxon>Gammaproteobacteria</taxon>
        <taxon>Pseudomonadales</taxon>
        <taxon>Marinobacteraceae</taxon>
        <taxon>Marinobacter</taxon>
    </lineage>
</organism>
<dbReference type="InterPro" id="IPR003819">
    <property type="entry name" value="TauD/TfdA-like"/>
</dbReference>
<gene>
    <name evidence="7" type="ORF">DC045_05345</name>
</gene>
<evidence type="ECO:0000256" key="2">
    <source>
        <dbReference type="ARBA" id="ARBA00022723"/>
    </source>
</evidence>
<comment type="caution">
    <text evidence="7">The sequence shown here is derived from an EMBL/GenBank/DDBJ whole genome shotgun (WGS) entry which is preliminary data.</text>
</comment>
<dbReference type="PANTHER" id="PTHR43779">
    <property type="entry name" value="DIOXYGENASE RV0097-RELATED"/>
    <property type="match status" value="1"/>
</dbReference>
<dbReference type="InterPro" id="IPR051178">
    <property type="entry name" value="TfdA_dioxygenase"/>
</dbReference>
<dbReference type="InterPro" id="IPR042098">
    <property type="entry name" value="TauD-like_sf"/>
</dbReference>
<dbReference type="SUPFAM" id="SSF51197">
    <property type="entry name" value="Clavaminate synthase-like"/>
    <property type="match status" value="1"/>
</dbReference>
<dbReference type="GO" id="GO:0046872">
    <property type="term" value="F:metal ion binding"/>
    <property type="evidence" value="ECO:0007669"/>
    <property type="project" value="UniProtKB-KW"/>
</dbReference>
<evidence type="ECO:0000256" key="4">
    <source>
        <dbReference type="ARBA" id="ARBA00023002"/>
    </source>
</evidence>
<keyword evidence="2" id="KW-0479">Metal-binding</keyword>
<reference evidence="7 8" key="1">
    <citation type="journal article" date="2018" name="Nat. Biotechnol.">
        <title>A standardized bacterial taxonomy based on genome phylogeny substantially revises the tree of life.</title>
        <authorList>
            <person name="Parks D.H."/>
            <person name="Chuvochina M."/>
            <person name="Waite D.W."/>
            <person name="Rinke C."/>
            <person name="Skarshewski A."/>
            <person name="Chaumeil P.A."/>
            <person name="Hugenholtz P."/>
        </authorList>
    </citation>
    <scope>NUCLEOTIDE SEQUENCE [LARGE SCALE GENOMIC DNA]</scope>
    <source>
        <strain evidence="7">UBA9380</strain>
    </source>
</reference>
<accession>A0A352IQL2</accession>
<dbReference type="Gene3D" id="3.60.130.10">
    <property type="entry name" value="Clavaminate synthase-like"/>
    <property type="match status" value="1"/>
</dbReference>
<evidence type="ECO:0000313" key="7">
    <source>
        <dbReference type="EMBL" id="HBC33745.1"/>
    </source>
</evidence>
<name>A0A352IQL2_9GAMM</name>
<comment type="similarity">
    <text evidence="1">Belongs to the TfdA dioxygenase family.</text>
</comment>
<dbReference type="Pfam" id="PF02668">
    <property type="entry name" value="TauD"/>
    <property type="match status" value="1"/>
</dbReference>
<evidence type="ECO:0000313" key="8">
    <source>
        <dbReference type="Proteomes" id="UP000263489"/>
    </source>
</evidence>
<keyword evidence="3 7" id="KW-0223">Dioxygenase</keyword>
<evidence type="ECO:0000259" key="6">
    <source>
        <dbReference type="Pfam" id="PF02668"/>
    </source>
</evidence>
<dbReference type="PANTHER" id="PTHR43779:SF3">
    <property type="entry name" value="(3R)-3-[(CARBOXYMETHYL)AMINO]FATTY ACID OXYGENASE_DECARBOXYLASE"/>
    <property type="match status" value="1"/>
</dbReference>
<proteinExistence type="inferred from homology"/>
<keyword evidence="5" id="KW-0408">Iron</keyword>
<dbReference type="GO" id="GO:0016706">
    <property type="term" value="F:2-oxoglutarate-dependent dioxygenase activity"/>
    <property type="evidence" value="ECO:0007669"/>
    <property type="project" value="UniProtKB-ARBA"/>
</dbReference>
<evidence type="ECO:0000256" key="5">
    <source>
        <dbReference type="ARBA" id="ARBA00023004"/>
    </source>
</evidence>
<evidence type="ECO:0000256" key="3">
    <source>
        <dbReference type="ARBA" id="ARBA00022964"/>
    </source>
</evidence>
<sequence>MVVKVMAQTLEKTREPTSTVAPLNPDNVALLEQEGLTLKPLDPIGVEIYGSDVRNQLPEPAIKALEEEMANRGFIVFKHQAGLSPDELIEACKWWGGREIHSTHGVHPATPGRNRHIFRCSNDGRQGILGVGPQWHNDGSFEAATFSHSAYYMARAPENGGGTHFAHQGAAFDALPPEKQDFWERLVSVNSASSVTHPVVHTHPISGRKSVWLHLGMTGAVLERLPEEGLTLDQLKTLPAPADSFHLLDEAAMKELFNDYNDLLNDSFEGGYGIRYEYETGDLLFIDNWAVAHRAAPEAHLPAEQQGLRIMDRVTIKAPRNLSPHFGLPQYINMAGPHPFNKDGVWQAGGVGFRWKDDIRMQN</sequence>
<dbReference type="EMBL" id="DNNA01000084">
    <property type="protein sequence ID" value="HBC33745.1"/>
    <property type="molecule type" value="Genomic_DNA"/>
</dbReference>
<feature type="domain" description="TauD/TfdA-like" evidence="6">
    <location>
        <begin position="39"/>
        <end position="297"/>
    </location>
</feature>
<protein>
    <submittedName>
        <fullName evidence="7">Taurine dioxygenase</fullName>
    </submittedName>
</protein>
<keyword evidence="4" id="KW-0560">Oxidoreductase</keyword>
<dbReference type="AlphaFoldDB" id="A0A352IQL2"/>
<dbReference type="RefSeq" id="WP_094182554.1">
    <property type="nucleotide sequence ID" value="NZ_CBDIPR010000001.1"/>
</dbReference>
<evidence type="ECO:0000256" key="1">
    <source>
        <dbReference type="ARBA" id="ARBA00005896"/>
    </source>
</evidence>
<dbReference type="Proteomes" id="UP000263489">
    <property type="component" value="Unassembled WGS sequence"/>
</dbReference>